<dbReference type="GO" id="GO:0003723">
    <property type="term" value="F:RNA binding"/>
    <property type="evidence" value="ECO:0007669"/>
    <property type="project" value="UniProtKB-UniRule"/>
</dbReference>
<comment type="function">
    <text evidence="4">RNA helicase.</text>
</comment>
<organism evidence="6 7">
    <name type="scientific">Trifolium medium</name>
    <dbReference type="NCBI Taxonomy" id="97028"/>
    <lineage>
        <taxon>Eukaryota</taxon>
        <taxon>Viridiplantae</taxon>
        <taxon>Streptophyta</taxon>
        <taxon>Embryophyta</taxon>
        <taxon>Tracheophyta</taxon>
        <taxon>Spermatophyta</taxon>
        <taxon>Magnoliopsida</taxon>
        <taxon>eudicotyledons</taxon>
        <taxon>Gunneridae</taxon>
        <taxon>Pentapetalae</taxon>
        <taxon>rosids</taxon>
        <taxon>fabids</taxon>
        <taxon>Fabales</taxon>
        <taxon>Fabaceae</taxon>
        <taxon>Papilionoideae</taxon>
        <taxon>50 kb inversion clade</taxon>
        <taxon>NPAAA clade</taxon>
        <taxon>Hologalegina</taxon>
        <taxon>IRL clade</taxon>
        <taxon>Trifolieae</taxon>
        <taxon>Trifolium</taxon>
    </lineage>
</organism>
<keyword evidence="4" id="KW-0694">RNA-binding</keyword>
<dbReference type="GO" id="GO:0016787">
    <property type="term" value="F:hydrolase activity"/>
    <property type="evidence" value="ECO:0007669"/>
    <property type="project" value="UniProtKB-KW"/>
</dbReference>
<dbReference type="Proteomes" id="UP000265520">
    <property type="component" value="Unassembled WGS sequence"/>
</dbReference>
<evidence type="ECO:0000256" key="1">
    <source>
        <dbReference type="ARBA" id="ARBA00022741"/>
    </source>
</evidence>
<keyword evidence="4 6" id="KW-0347">Helicase</keyword>
<evidence type="ECO:0000256" key="3">
    <source>
        <dbReference type="ARBA" id="ARBA00022840"/>
    </source>
</evidence>
<reference evidence="6 7" key="1">
    <citation type="journal article" date="2018" name="Front. Plant Sci.">
        <title>Red Clover (Trifolium pratense) and Zigzag Clover (T. medium) - A Picture of Genomic Similarities and Differences.</title>
        <authorList>
            <person name="Dluhosova J."/>
            <person name="Istvanek J."/>
            <person name="Nedelnik J."/>
            <person name="Repkova J."/>
        </authorList>
    </citation>
    <scope>NUCLEOTIDE SEQUENCE [LARGE SCALE GENOMIC DNA]</scope>
    <source>
        <strain evidence="7">cv. 10/8</strain>
        <tissue evidence="6">Leaf</tissue>
    </source>
</reference>
<dbReference type="PANTHER" id="PTHR24031">
    <property type="entry name" value="RNA HELICASE"/>
    <property type="match status" value="1"/>
</dbReference>
<dbReference type="GO" id="GO:0003724">
    <property type="term" value="F:RNA helicase activity"/>
    <property type="evidence" value="ECO:0007669"/>
    <property type="project" value="UniProtKB-EC"/>
</dbReference>
<dbReference type="PROSITE" id="PS51192">
    <property type="entry name" value="HELICASE_ATP_BIND_1"/>
    <property type="match status" value="1"/>
</dbReference>
<keyword evidence="3 4" id="KW-0067">ATP-binding</keyword>
<feature type="non-terminal residue" evidence="6">
    <location>
        <position position="116"/>
    </location>
</feature>
<dbReference type="EC" id="3.6.4.13" evidence="4"/>
<comment type="caution">
    <text evidence="6">The sequence shown here is derived from an EMBL/GenBank/DDBJ whole genome shotgun (WGS) entry which is preliminary data.</text>
</comment>
<evidence type="ECO:0000256" key="4">
    <source>
        <dbReference type="RuleBase" id="RU365068"/>
    </source>
</evidence>
<evidence type="ECO:0000256" key="2">
    <source>
        <dbReference type="ARBA" id="ARBA00022801"/>
    </source>
</evidence>
<comment type="catalytic activity">
    <reaction evidence="4">
        <text>ATP + H2O = ADP + phosphate + H(+)</text>
        <dbReference type="Rhea" id="RHEA:13065"/>
        <dbReference type="ChEBI" id="CHEBI:15377"/>
        <dbReference type="ChEBI" id="CHEBI:15378"/>
        <dbReference type="ChEBI" id="CHEBI:30616"/>
        <dbReference type="ChEBI" id="CHEBI:43474"/>
        <dbReference type="ChEBI" id="CHEBI:456216"/>
        <dbReference type="EC" id="3.6.4.13"/>
    </reaction>
</comment>
<evidence type="ECO:0000313" key="6">
    <source>
        <dbReference type="EMBL" id="MCH93465.1"/>
    </source>
</evidence>
<comment type="domain">
    <text evidence="4">The Q motif is unique to and characteristic of the DEAD box family of RNA helicases and controls ATP binding and hydrolysis.</text>
</comment>
<keyword evidence="2 4" id="KW-0378">Hydrolase</keyword>
<comment type="similarity">
    <text evidence="4">Belongs to the DEAD box helicase family.</text>
</comment>
<keyword evidence="7" id="KW-1185">Reference proteome</keyword>
<dbReference type="SUPFAM" id="SSF52540">
    <property type="entry name" value="P-loop containing nucleoside triphosphate hydrolases"/>
    <property type="match status" value="1"/>
</dbReference>
<name>A0A392N2U7_9FABA</name>
<dbReference type="Pfam" id="PF00270">
    <property type="entry name" value="DEAD"/>
    <property type="match status" value="1"/>
</dbReference>
<dbReference type="EMBL" id="LXQA010024992">
    <property type="protein sequence ID" value="MCH93465.1"/>
    <property type="molecule type" value="Genomic_DNA"/>
</dbReference>
<gene>
    <name evidence="6" type="ORF">A2U01_0014416</name>
</gene>
<protein>
    <recommendedName>
        <fullName evidence="4">ATP-dependent RNA helicase</fullName>
        <ecNumber evidence="4">3.6.4.13</ecNumber>
    </recommendedName>
</protein>
<evidence type="ECO:0000313" key="7">
    <source>
        <dbReference type="Proteomes" id="UP000265520"/>
    </source>
</evidence>
<proteinExistence type="inferred from homology"/>
<dbReference type="Gene3D" id="3.40.50.300">
    <property type="entry name" value="P-loop containing nucleotide triphosphate hydrolases"/>
    <property type="match status" value="1"/>
</dbReference>
<dbReference type="InterPro" id="IPR027417">
    <property type="entry name" value="P-loop_NTPase"/>
</dbReference>
<dbReference type="AlphaFoldDB" id="A0A392N2U7"/>
<sequence>MSSDTNVPWQLFSNLDFRIFLLCKDVLAKAKTGTGKTVAFLLPAIEVVVKSPPTDRDQRRPPIFVLVICPTRELACQAAAEATKLLKYHPTLGVQVVIGGTRLALEQKRMQANPCQ</sequence>
<dbReference type="GO" id="GO:0005524">
    <property type="term" value="F:ATP binding"/>
    <property type="evidence" value="ECO:0007669"/>
    <property type="project" value="UniProtKB-UniRule"/>
</dbReference>
<dbReference type="InterPro" id="IPR014001">
    <property type="entry name" value="Helicase_ATP-bd"/>
</dbReference>
<accession>A0A392N2U7</accession>
<feature type="domain" description="Helicase ATP-binding" evidence="5">
    <location>
        <begin position="17"/>
        <end position="116"/>
    </location>
</feature>
<keyword evidence="1 4" id="KW-0547">Nucleotide-binding</keyword>
<dbReference type="InterPro" id="IPR011545">
    <property type="entry name" value="DEAD/DEAH_box_helicase_dom"/>
</dbReference>
<evidence type="ECO:0000259" key="5">
    <source>
        <dbReference type="PROSITE" id="PS51192"/>
    </source>
</evidence>